<dbReference type="EMBL" id="AVGG01000017">
    <property type="protein sequence ID" value="ESU26981.1"/>
    <property type="molecule type" value="Genomic_DNA"/>
</dbReference>
<reference evidence="2 3" key="1">
    <citation type="submission" date="2013-08" db="EMBL/GenBank/DDBJ databases">
        <title>Flavobacterium limnosediminis JC2902 genome sequencing.</title>
        <authorList>
            <person name="Lee K."/>
            <person name="Yi H."/>
            <person name="Park S."/>
            <person name="Chun J."/>
        </authorList>
    </citation>
    <scope>NUCLEOTIDE SEQUENCE [LARGE SCALE GENOMIC DNA]</scope>
    <source>
        <strain evidence="2 3">JC2902</strain>
    </source>
</reference>
<evidence type="ECO:0000256" key="1">
    <source>
        <dbReference type="SAM" id="Phobius"/>
    </source>
</evidence>
<keyword evidence="3" id="KW-1185">Reference proteome</keyword>
<name>V6SK53_9FLAO</name>
<dbReference type="RefSeq" id="WP_023579894.1">
    <property type="nucleotide sequence ID" value="NZ_AVGG01000017.1"/>
</dbReference>
<keyword evidence="1" id="KW-0472">Membrane</keyword>
<accession>V6SK53</accession>
<evidence type="ECO:0008006" key="4">
    <source>
        <dbReference type="Google" id="ProtNLM"/>
    </source>
</evidence>
<proteinExistence type="predicted"/>
<evidence type="ECO:0000313" key="3">
    <source>
        <dbReference type="Proteomes" id="UP000018004"/>
    </source>
</evidence>
<dbReference type="STRING" id="1341181.FLJC2902T_23220"/>
<dbReference type="Proteomes" id="UP000018004">
    <property type="component" value="Unassembled WGS sequence"/>
</dbReference>
<protein>
    <recommendedName>
        <fullName evidence="4">Cardiolipin synthase N-terminal domain-containing protein</fullName>
    </recommendedName>
</protein>
<feature type="transmembrane region" description="Helical" evidence="1">
    <location>
        <begin position="6"/>
        <end position="26"/>
    </location>
</feature>
<comment type="caution">
    <text evidence="2">The sequence shown here is derived from an EMBL/GenBank/DDBJ whole genome shotgun (WGS) entry which is preliminary data.</text>
</comment>
<dbReference type="PATRIC" id="fig|1341181.4.peg.2283"/>
<sequence length="69" mass="8066">MYGILSPMGVIVLLLIYLSLTIFSLVKMFGREKKLMLFLWLFVIVAFPFVGSLLYLLYFYVNRLKPVVN</sequence>
<keyword evidence="1" id="KW-1133">Transmembrane helix</keyword>
<gene>
    <name evidence="2" type="ORF">FLJC2902T_23220</name>
</gene>
<organism evidence="2 3">
    <name type="scientific">Flavobacterium limnosediminis JC2902</name>
    <dbReference type="NCBI Taxonomy" id="1341181"/>
    <lineage>
        <taxon>Bacteria</taxon>
        <taxon>Pseudomonadati</taxon>
        <taxon>Bacteroidota</taxon>
        <taxon>Flavobacteriia</taxon>
        <taxon>Flavobacteriales</taxon>
        <taxon>Flavobacteriaceae</taxon>
        <taxon>Flavobacterium</taxon>
    </lineage>
</organism>
<evidence type="ECO:0000313" key="2">
    <source>
        <dbReference type="EMBL" id="ESU26981.1"/>
    </source>
</evidence>
<keyword evidence="1" id="KW-0812">Transmembrane</keyword>
<feature type="transmembrane region" description="Helical" evidence="1">
    <location>
        <begin position="38"/>
        <end position="61"/>
    </location>
</feature>
<dbReference type="AlphaFoldDB" id="V6SK53"/>